<keyword evidence="1" id="KW-0812">Transmembrane</keyword>
<reference evidence="2 3" key="1">
    <citation type="submission" date="2020-08" db="EMBL/GenBank/DDBJ databases">
        <title>Genomic Encyclopedia of Type Strains, Phase IV (KMG-V): Genome sequencing to study the core and pangenomes of soil and plant-associated prokaryotes.</title>
        <authorList>
            <person name="Whitman W."/>
        </authorList>
    </citation>
    <scope>NUCLEOTIDE SEQUENCE [LARGE SCALE GENOMIC DNA]</scope>
    <source>
        <strain evidence="2 3">M2T3</strain>
    </source>
</reference>
<feature type="transmembrane region" description="Helical" evidence="1">
    <location>
        <begin position="21"/>
        <end position="44"/>
    </location>
</feature>
<dbReference type="EMBL" id="JACHCC010000010">
    <property type="protein sequence ID" value="MBB6501539.1"/>
    <property type="molecule type" value="Genomic_DNA"/>
</dbReference>
<evidence type="ECO:0008006" key="4">
    <source>
        <dbReference type="Google" id="ProtNLM"/>
    </source>
</evidence>
<name>A0A7X0J5K0_9SPHI</name>
<keyword evidence="1" id="KW-0472">Membrane</keyword>
<sequence length="45" mass="5458">MIDNEKKDSKKDIFLKWIRRIGVWGFLFFLVKGLIWLAVGYWVVK</sequence>
<keyword evidence="1" id="KW-1133">Transmembrane helix</keyword>
<organism evidence="2 3">
    <name type="scientific">Pedobacter cryoconitis</name>
    <dbReference type="NCBI Taxonomy" id="188932"/>
    <lineage>
        <taxon>Bacteria</taxon>
        <taxon>Pseudomonadati</taxon>
        <taxon>Bacteroidota</taxon>
        <taxon>Sphingobacteriia</taxon>
        <taxon>Sphingobacteriales</taxon>
        <taxon>Sphingobacteriaceae</taxon>
        <taxon>Pedobacter</taxon>
    </lineage>
</organism>
<protein>
    <recommendedName>
        <fullName evidence="4">Alanyl-tRNA synthetase</fullName>
    </recommendedName>
</protein>
<accession>A0A7X0J5K0</accession>
<evidence type="ECO:0000313" key="2">
    <source>
        <dbReference type="EMBL" id="MBB6501539.1"/>
    </source>
</evidence>
<dbReference type="Proteomes" id="UP000521017">
    <property type="component" value="Unassembled WGS sequence"/>
</dbReference>
<evidence type="ECO:0000256" key="1">
    <source>
        <dbReference type="SAM" id="Phobius"/>
    </source>
</evidence>
<comment type="caution">
    <text evidence="2">The sequence shown here is derived from an EMBL/GenBank/DDBJ whole genome shotgun (WGS) entry which is preliminary data.</text>
</comment>
<dbReference type="AlphaFoldDB" id="A0A7X0J5K0"/>
<proteinExistence type="predicted"/>
<dbReference type="RefSeq" id="WP_184627395.1">
    <property type="nucleotide sequence ID" value="NZ_JACHCC010000010.1"/>
</dbReference>
<gene>
    <name evidence="2" type="ORF">HDF25_003714</name>
</gene>
<evidence type="ECO:0000313" key="3">
    <source>
        <dbReference type="Proteomes" id="UP000521017"/>
    </source>
</evidence>